<feature type="modified residue" description="4-aspartylphosphate" evidence="2">
    <location>
        <position position="53"/>
    </location>
</feature>
<organism evidence="4 5">
    <name type="scientific">Teredinibacter turnerae (strain ATCC 39867 / T7901)</name>
    <dbReference type="NCBI Taxonomy" id="377629"/>
    <lineage>
        <taxon>Bacteria</taxon>
        <taxon>Pseudomonadati</taxon>
        <taxon>Pseudomonadota</taxon>
        <taxon>Gammaproteobacteria</taxon>
        <taxon>Cellvibrionales</taxon>
        <taxon>Cellvibrionaceae</taxon>
        <taxon>Teredinibacter</taxon>
    </lineage>
</organism>
<evidence type="ECO:0000313" key="4">
    <source>
        <dbReference type="EMBL" id="ACR13326.1"/>
    </source>
</evidence>
<dbReference type="InterPro" id="IPR011006">
    <property type="entry name" value="CheY-like_superfamily"/>
</dbReference>
<accession>C5BIX9</accession>
<dbReference type="HOGENOM" id="CLU_000445_69_17_6"/>
<dbReference type="SUPFAM" id="SSF52172">
    <property type="entry name" value="CheY-like"/>
    <property type="match status" value="1"/>
</dbReference>
<dbReference type="Pfam" id="PF00072">
    <property type="entry name" value="Response_reg"/>
    <property type="match status" value="1"/>
</dbReference>
<keyword evidence="1 2" id="KW-0597">Phosphoprotein</keyword>
<evidence type="ECO:0000256" key="2">
    <source>
        <dbReference type="PROSITE-ProRule" id="PRU00169"/>
    </source>
</evidence>
<reference evidence="4 5" key="1">
    <citation type="journal article" date="2009" name="PLoS ONE">
        <title>The complete genome of Teredinibacter turnerae T7901: an intracellular endosymbiont of marine wood-boring bivalves (shipworms).</title>
        <authorList>
            <person name="Yang J.C."/>
            <person name="Madupu R."/>
            <person name="Durkin A.S."/>
            <person name="Ekborg N.A."/>
            <person name="Pedamallu C.S."/>
            <person name="Hostetler J.B."/>
            <person name="Radune D."/>
            <person name="Toms B.S."/>
            <person name="Henrissat B."/>
            <person name="Coutinho P.M."/>
            <person name="Schwarz S."/>
            <person name="Field L."/>
            <person name="Trindade-Silva A.E."/>
            <person name="Soares C.A.G."/>
            <person name="Elshahawi S."/>
            <person name="Hanora A."/>
            <person name="Schmidt E.W."/>
            <person name="Haygood M.G."/>
            <person name="Posfai J."/>
            <person name="Benner J."/>
            <person name="Madinger C."/>
            <person name="Nove J."/>
            <person name="Anton B."/>
            <person name="Chaudhary K."/>
            <person name="Foster J."/>
            <person name="Holman A."/>
            <person name="Kumar S."/>
            <person name="Lessard P.A."/>
            <person name="Luyten Y.A."/>
            <person name="Slatko B."/>
            <person name="Wood N."/>
            <person name="Wu B."/>
            <person name="Teplitski M."/>
            <person name="Mougous J.D."/>
            <person name="Ward N."/>
            <person name="Eisen J.A."/>
            <person name="Badger J.H."/>
            <person name="Distel D.L."/>
        </authorList>
    </citation>
    <scope>NUCLEOTIDE SEQUENCE [LARGE SCALE GENOMIC DNA]</scope>
    <source>
        <strain evidence="5">ATCC 39867 / T7901</strain>
    </source>
</reference>
<dbReference type="PROSITE" id="PS50110">
    <property type="entry name" value="RESPONSE_REGULATORY"/>
    <property type="match status" value="1"/>
</dbReference>
<dbReference type="Gene3D" id="3.40.50.2300">
    <property type="match status" value="1"/>
</dbReference>
<dbReference type="RefSeq" id="WP_015819439.1">
    <property type="nucleotide sequence ID" value="NC_012997.1"/>
</dbReference>
<evidence type="ECO:0000313" key="5">
    <source>
        <dbReference type="Proteomes" id="UP000009080"/>
    </source>
</evidence>
<dbReference type="AlphaFoldDB" id="C5BIX9"/>
<dbReference type="SMART" id="SM00448">
    <property type="entry name" value="REC"/>
    <property type="match status" value="1"/>
</dbReference>
<proteinExistence type="predicted"/>
<evidence type="ECO:0000259" key="3">
    <source>
        <dbReference type="PROSITE" id="PS50110"/>
    </source>
</evidence>
<dbReference type="InterPro" id="IPR001789">
    <property type="entry name" value="Sig_transdc_resp-reg_receiver"/>
</dbReference>
<dbReference type="GO" id="GO:0000160">
    <property type="term" value="P:phosphorelay signal transduction system"/>
    <property type="evidence" value="ECO:0007669"/>
    <property type="project" value="InterPro"/>
</dbReference>
<dbReference type="eggNOG" id="COG3437">
    <property type="taxonomic scope" value="Bacteria"/>
</dbReference>
<evidence type="ECO:0000256" key="1">
    <source>
        <dbReference type="ARBA" id="ARBA00022553"/>
    </source>
</evidence>
<sequence>MSKNVLVVDDSSSVRQVVGLVLKNAGFDVVEACNGEEALKLLDGRKLHLIVSDLNMPVMDGITFAKHAKEMDDYKFTPILMLTTESDQEKKKQGKEAGIKAWLVKPFQPPLLLSAVSKLT</sequence>
<dbReference type="InterPro" id="IPR050595">
    <property type="entry name" value="Bact_response_regulator"/>
</dbReference>
<dbReference type="OrthoDB" id="9800897at2"/>
<feature type="domain" description="Response regulatory" evidence="3">
    <location>
        <begin position="4"/>
        <end position="120"/>
    </location>
</feature>
<dbReference type="STRING" id="377629.TERTU_4379"/>
<dbReference type="PANTHER" id="PTHR44591:SF25">
    <property type="entry name" value="CHEMOTAXIS TWO-COMPONENT RESPONSE REGULATOR"/>
    <property type="match status" value="1"/>
</dbReference>
<dbReference type="Proteomes" id="UP000009080">
    <property type="component" value="Chromosome"/>
</dbReference>
<name>C5BIX9_TERTT</name>
<gene>
    <name evidence="4" type="ordered locus">TERTU_4379</name>
</gene>
<dbReference type="PANTHER" id="PTHR44591">
    <property type="entry name" value="STRESS RESPONSE REGULATOR PROTEIN 1"/>
    <property type="match status" value="1"/>
</dbReference>
<dbReference type="KEGG" id="ttu:TERTU_4379"/>
<dbReference type="EMBL" id="CP001614">
    <property type="protein sequence ID" value="ACR13326.1"/>
    <property type="molecule type" value="Genomic_DNA"/>
</dbReference>
<protein>
    <submittedName>
        <fullName evidence="4">Alkaline phosphatase synthesis transcriptional regulatory protein PhoP</fullName>
    </submittedName>
</protein>
<keyword evidence="5" id="KW-1185">Reference proteome</keyword>